<feature type="compositionally biased region" description="Basic and acidic residues" evidence="1">
    <location>
        <begin position="7"/>
        <end position="17"/>
    </location>
</feature>
<dbReference type="AlphaFoldDB" id="A0A7C8IQM8"/>
<organism evidence="2 3">
    <name type="scientific">Massariosphaeria phaeospora</name>
    <dbReference type="NCBI Taxonomy" id="100035"/>
    <lineage>
        <taxon>Eukaryota</taxon>
        <taxon>Fungi</taxon>
        <taxon>Dikarya</taxon>
        <taxon>Ascomycota</taxon>
        <taxon>Pezizomycotina</taxon>
        <taxon>Dothideomycetes</taxon>
        <taxon>Pleosporomycetidae</taxon>
        <taxon>Pleosporales</taxon>
        <taxon>Pleosporales incertae sedis</taxon>
        <taxon>Massariosphaeria</taxon>
    </lineage>
</organism>
<dbReference type="EMBL" id="JAADJZ010000001">
    <property type="protein sequence ID" value="KAF2877747.1"/>
    <property type="molecule type" value="Genomic_DNA"/>
</dbReference>
<dbReference type="PANTHER" id="PTHR42085">
    <property type="entry name" value="F-BOX DOMAIN-CONTAINING PROTEIN"/>
    <property type="match status" value="1"/>
</dbReference>
<dbReference type="InterPro" id="IPR038883">
    <property type="entry name" value="AN11006-like"/>
</dbReference>
<gene>
    <name evidence="2" type="ORF">BDV95DRAFT_600449</name>
</gene>
<comment type="caution">
    <text evidence="2">The sequence shown here is derived from an EMBL/GenBank/DDBJ whole genome shotgun (WGS) entry which is preliminary data.</text>
</comment>
<dbReference type="OrthoDB" id="4790878at2759"/>
<feature type="region of interest" description="Disordered" evidence="1">
    <location>
        <begin position="1"/>
        <end position="33"/>
    </location>
</feature>
<evidence type="ECO:0000256" key="1">
    <source>
        <dbReference type="SAM" id="MobiDB-lite"/>
    </source>
</evidence>
<evidence type="ECO:0000313" key="3">
    <source>
        <dbReference type="Proteomes" id="UP000481861"/>
    </source>
</evidence>
<keyword evidence="3" id="KW-1185">Reference proteome</keyword>
<reference evidence="2 3" key="1">
    <citation type="submission" date="2020-01" db="EMBL/GenBank/DDBJ databases">
        <authorList>
            <consortium name="DOE Joint Genome Institute"/>
            <person name="Haridas S."/>
            <person name="Albert R."/>
            <person name="Binder M."/>
            <person name="Bloem J."/>
            <person name="Labutti K."/>
            <person name="Salamov A."/>
            <person name="Andreopoulos B."/>
            <person name="Baker S.E."/>
            <person name="Barry K."/>
            <person name="Bills G."/>
            <person name="Bluhm B.H."/>
            <person name="Cannon C."/>
            <person name="Castanera R."/>
            <person name="Culley D.E."/>
            <person name="Daum C."/>
            <person name="Ezra D."/>
            <person name="Gonzalez J.B."/>
            <person name="Henrissat B."/>
            <person name="Kuo A."/>
            <person name="Liang C."/>
            <person name="Lipzen A."/>
            <person name="Lutzoni F."/>
            <person name="Magnuson J."/>
            <person name="Mondo S."/>
            <person name="Nolan M."/>
            <person name="Ohm R."/>
            <person name="Pangilinan J."/>
            <person name="Park H.-J.H."/>
            <person name="Ramirez L."/>
            <person name="Alfaro M."/>
            <person name="Sun H."/>
            <person name="Tritt A."/>
            <person name="Yoshinaga Y."/>
            <person name="Zwiers L.-H.L."/>
            <person name="Turgeon B.G."/>
            <person name="Goodwin S.B."/>
            <person name="Spatafora J.W."/>
            <person name="Crous P.W."/>
            <person name="Grigoriev I.V."/>
        </authorList>
    </citation>
    <scope>NUCLEOTIDE SEQUENCE [LARGE SCALE GENOMIC DNA]</scope>
    <source>
        <strain evidence="2 3">CBS 611.86</strain>
    </source>
</reference>
<dbReference type="Proteomes" id="UP000481861">
    <property type="component" value="Unassembled WGS sequence"/>
</dbReference>
<proteinExistence type="predicted"/>
<protein>
    <submittedName>
        <fullName evidence="2">Uncharacterized protein</fullName>
    </submittedName>
</protein>
<dbReference type="PANTHER" id="PTHR42085:SF1">
    <property type="entry name" value="F-BOX DOMAIN-CONTAINING PROTEIN"/>
    <property type="match status" value="1"/>
</dbReference>
<sequence>MVQTRARNYDAKPEPEPKTTSQPHPHKAERPPANGRCMLLELPAELRNHIYDYTLSEENGVRYREGENGQAMLCLRDTTPEDGTIEANQLQYVNKQFRAETRCLGFKLNDLWFKTTRAEIASEQGGGKSAIEQAVGVESNVRNMPITDRASQEHPPHQIAISAAFLPTLDSFWTQHLRNIFIRDPRGFVPALTDRATLVRFCARNTHITIHWVCPTWMLSVSLCHFFSKGVSYTLAYRDIDKTSLFSIFPDPTWDSHYYENSAHDLRQGMTKDELVGAPNFKVYPWNVIKSRVKFAIKIQLAMSHCQDHLQPSNSINKLEKQLLEWFDYGI</sequence>
<name>A0A7C8IQM8_9PLEO</name>
<accession>A0A7C8IQM8</accession>
<evidence type="ECO:0000313" key="2">
    <source>
        <dbReference type="EMBL" id="KAF2877747.1"/>
    </source>
</evidence>